<feature type="region of interest" description="Disordered" evidence="1">
    <location>
        <begin position="723"/>
        <end position="818"/>
    </location>
</feature>
<evidence type="ECO:0000256" key="1">
    <source>
        <dbReference type="SAM" id="MobiDB-lite"/>
    </source>
</evidence>
<proteinExistence type="predicted"/>
<feature type="compositionally biased region" description="Basic residues" evidence="1">
    <location>
        <begin position="809"/>
        <end position="818"/>
    </location>
</feature>
<comment type="caution">
    <text evidence="2">The sequence shown here is derived from an EMBL/GenBank/DDBJ whole genome shotgun (WGS) entry which is preliminary data.</text>
</comment>
<evidence type="ECO:0000313" key="3">
    <source>
        <dbReference type="Proteomes" id="UP001469365"/>
    </source>
</evidence>
<dbReference type="NCBIfam" id="TIGR02906">
    <property type="entry name" value="spore_CotS"/>
    <property type="match status" value="1"/>
</dbReference>
<dbReference type="Gene3D" id="3.30.200.20">
    <property type="entry name" value="Phosphorylase Kinase, domain 1"/>
    <property type="match status" value="1"/>
</dbReference>
<dbReference type="SUPFAM" id="SSF56112">
    <property type="entry name" value="Protein kinase-like (PK-like)"/>
    <property type="match status" value="1"/>
</dbReference>
<dbReference type="Gene3D" id="3.90.1200.10">
    <property type="match status" value="1"/>
</dbReference>
<protein>
    <submittedName>
        <fullName evidence="2">CotS family spore coat protein</fullName>
    </submittedName>
</protein>
<keyword evidence="3" id="KW-1185">Reference proteome</keyword>
<name>A0ABU9DRI4_9BACL</name>
<dbReference type="InterPro" id="IPR014255">
    <property type="entry name" value="Spore_coat_CotS"/>
</dbReference>
<keyword evidence="2" id="KW-0946">Virion</keyword>
<organism evidence="2 3">
    <name type="scientific">Paenibacillus filicis</name>
    <dbReference type="NCBI Taxonomy" id="669464"/>
    <lineage>
        <taxon>Bacteria</taxon>
        <taxon>Bacillati</taxon>
        <taxon>Bacillota</taxon>
        <taxon>Bacilli</taxon>
        <taxon>Bacillales</taxon>
        <taxon>Paenibacillaceae</taxon>
        <taxon>Paenibacillus</taxon>
    </lineage>
</organism>
<feature type="compositionally biased region" description="Basic residues" evidence="1">
    <location>
        <begin position="727"/>
        <end position="741"/>
    </location>
</feature>
<evidence type="ECO:0000313" key="2">
    <source>
        <dbReference type="EMBL" id="MEK8131479.1"/>
    </source>
</evidence>
<feature type="compositionally biased region" description="Basic residues" evidence="1">
    <location>
        <begin position="749"/>
        <end position="764"/>
    </location>
</feature>
<dbReference type="Proteomes" id="UP001469365">
    <property type="component" value="Unassembled WGS sequence"/>
</dbReference>
<dbReference type="PANTHER" id="PTHR39179:SF1">
    <property type="entry name" value="SPORE COAT PROTEIN I"/>
    <property type="match status" value="1"/>
</dbReference>
<dbReference type="InterPro" id="IPR011009">
    <property type="entry name" value="Kinase-like_dom_sf"/>
</dbReference>
<feature type="compositionally biased region" description="Polar residues" evidence="1">
    <location>
        <begin position="765"/>
        <end position="775"/>
    </location>
</feature>
<keyword evidence="2" id="KW-0167">Capsid protein</keyword>
<dbReference type="InterPro" id="IPR047175">
    <property type="entry name" value="CotS-like"/>
</dbReference>
<sequence>MEEYRIGPWDQLTDTLPPGTVLEQYVPPELEELARTVSAHYDMELHGMTLITSKPDKGGAIWKIDTNHGPRSLKVLHRGPARSLFSIGAQDYLVQQGARVPALLPNKDGQHYTEAGGKLWIVTEWVEPLVPVSKVDLEGAAELCKGLGEFHKKSQGYEPPFGAARSSRLYRWPKYYEKIIAKIGWFRDICHLYNEYPASASLLAVVDQFEQQARDIYERFQQSPYYRMTGVGEAHFGLAHQDYGWSNGQMGPGGIWVIDLDGVAYDLPVRDLRKLMTSTMDDMGSWDLTWLRGMIAAYHEGNPLDRETFEILWLDMAFPNEFYKHVKEIVFEPEIFLQTDLANILQRVLTVESTKWEVLQELEHDKENYAPGNYSELAERKPSWTERVLDYDNLAAPGAFDGLLKERPISLPSENYSISPEKVDAFTPDDDIFDHSLIAEEVLQVPQAEQEHEPPYADQVQEEPFAEHVREDSFAEHVHEESFAEHVREDSFAEHVHEESFAEHVHEESFAEHVHEESFAEYVQEESFAEYVQEESFAEHVHEVPYAEHVHLVPYTEHVHEVPYAEHVHQVSYAEHVHQVPYAEHVHQVPYTEHVHEVPYAEHVHQVSYAEHVHEVPYAEHVHEVSYAEHVHEVPYAELIQEGQHAAWSEPALQLPVHSSAEQFSVLPQEQLVHHVQQVQSAESVQRPTEVPIVVHLPIAAAPVPSRRPRRRRKKIIRIAKPLSAKSNKRSKVNKKRKSGAKRNVISKLQRKTKTTKIVKRSTRSIHSGNKSRTASKVKVVSRPIAATTSAPLNLRNHASRLKTSAGKTKLKQRKRTA</sequence>
<dbReference type="PANTHER" id="PTHR39179">
    <property type="entry name" value="SPORE COAT PROTEIN I"/>
    <property type="match status" value="1"/>
</dbReference>
<dbReference type="EMBL" id="JBBPCC010000021">
    <property type="protein sequence ID" value="MEK8131479.1"/>
    <property type="molecule type" value="Genomic_DNA"/>
</dbReference>
<gene>
    <name evidence="2" type="ORF">WMW72_26575</name>
</gene>
<reference evidence="2 3" key="1">
    <citation type="submission" date="2024-04" db="EMBL/GenBank/DDBJ databases">
        <title>draft genome sequnece of Paenibacillus filicis.</title>
        <authorList>
            <person name="Kim D.-U."/>
        </authorList>
    </citation>
    <scope>NUCLEOTIDE SEQUENCE [LARGE SCALE GENOMIC DNA]</scope>
    <source>
        <strain evidence="2 3">KACC14197</strain>
    </source>
</reference>
<accession>A0ABU9DRI4</accession>